<evidence type="ECO:0000256" key="1">
    <source>
        <dbReference type="ARBA" id="ARBA00004123"/>
    </source>
</evidence>
<dbReference type="CTD" id="37400"/>
<dbReference type="PANTHER" id="PTHR16517:SF7">
    <property type="entry name" value="PROTEIN KING TUBBY"/>
    <property type="match status" value="1"/>
</dbReference>
<dbReference type="PANTHER" id="PTHR16517">
    <property type="entry name" value="TUBBY-RELATED"/>
    <property type="match status" value="1"/>
</dbReference>
<gene>
    <name evidence="9" type="primary">LOC103513242</name>
</gene>
<accession>A0A3Q0J5S7</accession>
<dbReference type="InterPro" id="IPR000007">
    <property type="entry name" value="Tubby_C"/>
</dbReference>
<organism evidence="8 9">
    <name type="scientific">Diaphorina citri</name>
    <name type="common">Asian citrus psyllid</name>
    <dbReference type="NCBI Taxonomy" id="121845"/>
    <lineage>
        <taxon>Eukaryota</taxon>
        <taxon>Metazoa</taxon>
        <taxon>Ecdysozoa</taxon>
        <taxon>Arthropoda</taxon>
        <taxon>Hexapoda</taxon>
        <taxon>Insecta</taxon>
        <taxon>Pterygota</taxon>
        <taxon>Neoptera</taxon>
        <taxon>Paraneoptera</taxon>
        <taxon>Hemiptera</taxon>
        <taxon>Sternorrhyncha</taxon>
        <taxon>Psylloidea</taxon>
        <taxon>Psyllidae</taxon>
        <taxon>Diaphorininae</taxon>
        <taxon>Diaphorina</taxon>
    </lineage>
</organism>
<evidence type="ECO:0000313" key="9">
    <source>
        <dbReference type="RefSeq" id="XP_026682298.1"/>
    </source>
</evidence>
<dbReference type="GeneID" id="103513242"/>
<dbReference type="Pfam" id="PF01167">
    <property type="entry name" value="Tub"/>
    <property type="match status" value="1"/>
</dbReference>
<proteinExistence type="inferred from homology"/>
<keyword evidence="4" id="KW-0963">Cytoplasm</keyword>
<dbReference type="AlphaFoldDB" id="A0A3Q0J5S7"/>
<evidence type="ECO:0000313" key="8">
    <source>
        <dbReference type="Proteomes" id="UP000079169"/>
    </source>
</evidence>
<dbReference type="SUPFAM" id="SSF54518">
    <property type="entry name" value="Tubby C-terminal domain-like"/>
    <property type="match status" value="1"/>
</dbReference>
<dbReference type="GO" id="GO:0005634">
    <property type="term" value="C:nucleus"/>
    <property type="evidence" value="ECO:0007669"/>
    <property type="project" value="UniProtKB-SubCell"/>
</dbReference>
<feature type="compositionally biased region" description="Acidic residues" evidence="6">
    <location>
        <begin position="85"/>
        <end position="97"/>
    </location>
</feature>
<evidence type="ECO:0000256" key="6">
    <source>
        <dbReference type="SAM" id="MobiDB-lite"/>
    </source>
</evidence>
<feature type="region of interest" description="Disordered" evidence="6">
    <location>
        <begin position="65"/>
        <end position="97"/>
    </location>
</feature>
<dbReference type="GO" id="GO:0005737">
    <property type="term" value="C:cytoplasm"/>
    <property type="evidence" value="ECO:0007669"/>
    <property type="project" value="UniProtKB-SubCell"/>
</dbReference>
<dbReference type="Gene3D" id="3.20.90.10">
    <property type="entry name" value="Tubby Protein, Chain A"/>
    <property type="match status" value="2"/>
</dbReference>
<comment type="similarity">
    <text evidence="3">Belongs to the TUB family.</text>
</comment>
<dbReference type="STRING" id="121845.A0A3Q0J5S7"/>
<feature type="compositionally biased region" description="Low complexity" evidence="6">
    <location>
        <begin position="38"/>
        <end position="48"/>
    </location>
</feature>
<dbReference type="PROSITE" id="PS01200">
    <property type="entry name" value="TUB_1"/>
    <property type="match status" value="1"/>
</dbReference>
<dbReference type="GO" id="GO:0005929">
    <property type="term" value="C:cilium"/>
    <property type="evidence" value="ECO:0007669"/>
    <property type="project" value="TreeGrafter"/>
</dbReference>
<feature type="compositionally biased region" description="Polar residues" evidence="6">
    <location>
        <begin position="27"/>
        <end position="36"/>
    </location>
</feature>
<reference evidence="9" key="1">
    <citation type="submission" date="2025-08" db="UniProtKB">
        <authorList>
            <consortium name="RefSeq"/>
        </authorList>
    </citation>
    <scope>IDENTIFICATION</scope>
</reference>
<dbReference type="RefSeq" id="XP_026682298.1">
    <property type="nucleotide sequence ID" value="XM_026826497.1"/>
</dbReference>
<evidence type="ECO:0000256" key="2">
    <source>
        <dbReference type="ARBA" id="ARBA00004496"/>
    </source>
</evidence>
<comment type="subcellular location">
    <subcellularLocation>
        <location evidence="2">Cytoplasm</location>
    </subcellularLocation>
    <subcellularLocation>
        <location evidence="1">Nucleus</location>
    </subcellularLocation>
</comment>
<dbReference type="InterPro" id="IPR018066">
    <property type="entry name" value="Tubby_C_CS"/>
</dbReference>
<dbReference type="PRINTS" id="PR01573">
    <property type="entry name" value="SUPERTUBBY"/>
</dbReference>
<evidence type="ECO:0000256" key="4">
    <source>
        <dbReference type="ARBA" id="ARBA00022490"/>
    </source>
</evidence>
<evidence type="ECO:0000256" key="5">
    <source>
        <dbReference type="ARBA" id="ARBA00023242"/>
    </source>
</evidence>
<sequence>MASLNIRQQKLEQQRQIMEQKMKLKRQTSSMIQATDISGRGLRPLSSSSSREFYCYNGPLQFTRTQASTDTSDYGSGYPDRSSQDDEDDDDDDEDDIEQELSDISLHRGSHVISDPDEINSGSLVTITTPEDRNLGLVAPEALSQPFIYSTPDPIEMQGEVVGNLERFVLEPAAQKVSYKCRITRDRKGVDRGLYPTYFLHLERDYGKKDTNVLGFKGPRKMTVLIPGMTQSYERVSITPLEISETLIECWNSKNMDNIIELHNKTPTWNEDTQSYVLNFHGRVTQASVKNFQIIHDNDPEYIVLQFGRTSEDVFTMDYRYPLCPLQAFSIALSSFDSKLACE</sequence>
<evidence type="ECO:0000256" key="3">
    <source>
        <dbReference type="ARBA" id="ARBA00007129"/>
    </source>
</evidence>
<evidence type="ECO:0000259" key="7">
    <source>
        <dbReference type="Pfam" id="PF01167"/>
    </source>
</evidence>
<feature type="compositionally biased region" description="Polar residues" evidence="6">
    <location>
        <begin position="65"/>
        <end position="74"/>
    </location>
</feature>
<feature type="domain" description="Tubby C-terminal" evidence="7">
    <location>
        <begin position="210"/>
        <end position="338"/>
    </location>
</feature>
<dbReference type="InterPro" id="IPR025659">
    <property type="entry name" value="Tubby-like_C"/>
</dbReference>
<name>A0A3Q0J5S7_DIACI</name>
<keyword evidence="8" id="KW-1185">Reference proteome</keyword>
<protein>
    <submittedName>
        <fullName evidence="9">Protein king tubby</fullName>
    </submittedName>
</protein>
<dbReference type="Proteomes" id="UP000079169">
    <property type="component" value="Unplaced"/>
</dbReference>
<keyword evidence="5" id="KW-0539">Nucleus</keyword>
<dbReference type="KEGG" id="dci:103513242"/>
<dbReference type="GO" id="GO:0061512">
    <property type="term" value="P:protein localization to cilium"/>
    <property type="evidence" value="ECO:0007669"/>
    <property type="project" value="TreeGrafter"/>
</dbReference>
<feature type="region of interest" description="Disordered" evidence="6">
    <location>
        <begin position="23"/>
        <end position="48"/>
    </location>
</feature>
<dbReference type="PaxDb" id="121845-A0A3Q0J5S7"/>